<dbReference type="Proteomes" id="UP000237344">
    <property type="component" value="Unassembled WGS sequence"/>
</dbReference>
<dbReference type="EMBL" id="POTC01000006">
    <property type="protein sequence ID" value="POF63578.1"/>
    <property type="molecule type" value="Genomic_DNA"/>
</dbReference>
<feature type="coiled-coil region" evidence="1">
    <location>
        <begin position="22"/>
        <end position="49"/>
    </location>
</feature>
<sequence length="152" mass="16845">MFSIDRDNVTPTSSLEVLHGHARDAHERLEELHEMLLSWRNEVESLAALWLDAAGRSVMERNIRPTTEAREAIGTDLTDLATENDMAGTALMEAWAQSCYAGRTMDSIDHTGSTLMARLPDVHMEISRAESYGRECDAQATHAAAQTPPYVC</sequence>
<protein>
    <submittedName>
        <fullName evidence="2">Uncharacterized protein</fullName>
    </submittedName>
</protein>
<dbReference type="AlphaFoldDB" id="A0A2S3W444"/>
<gene>
    <name evidence="2" type="ORF">KMAL_07580</name>
</gene>
<reference evidence="2 3" key="1">
    <citation type="submission" date="2018-01" db="EMBL/GenBank/DDBJ databases">
        <title>Draft Genome Sequence of Komagataeibacter maltaceti LMG 1529, a Vinegar Producing Acetic Acid Bacterium Isolated from Malt Vinegar Brewery Acetifiers.</title>
        <authorList>
            <person name="Zhang Q."/>
            <person name="Hollensteiner J."/>
            <person name="Poehlein A."/>
            <person name="Daniel R."/>
        </authorList>
    </citation>
    <scope>NUCLEOTIDE SEQUENCE [LARGE SCALE GENOMIC DNA]</scope>
    <source>
        <strain evidence="2 3">LMG 1529</strain>
    </source>
</reference>
<name>A0A2S3W444_9PROT</name>
<keyword evidence="1" id="KW-0175">Coiled coil</keyword>
<evidence type="ECO:0000313" key="3">
    <source>
        <dbReference type="Proteomes" id="UP000237344"/>
    </source>
</evidence>
<keyword evidence="3" id="KW-1185">Reference proteome</keyword>
<proteinExistence type="predicted"/>
<dbReference type="OrthoDB" id="9962299at2"/>
<dbReference type="RefSeq" id="WP_110094432.1">
    <property type="nucleotide sequence ID" value="NZ_NKUE01000013.1"/>
</dbReference>
<evidence type="ECO:0000313" key="2">
    <source>
        <dbReference type="EMBL" id="POF63578.1"/>
    </source>
</evidence>
<organism evidence="2 3">
    <name type="scientific">Novacetimonas maltaceti</name>
    <dbReference type="NCBI Taxonomy" id="1203393"/>
    <lineage>
        <taxon>Bacteria</taxon>
        <taxon>Pseudomonadati</taxon>
        <taxon>Pseudomonadota</taxon>
        <taxon>Alphaproteobacteria</taxon>
        <taxon>Acetobacterales</taxon>
        <taxon>Acetobacteraceae</taxon>
        <taxon>Novacetimonas</taxon>
    </lineage>
</organism>
<accession>A0A2S3W444</accession>
<evidence type="ECO:0000256" key="1">
    <source>
        <dbReference type="SAM" id="Coils"/>
    </source>
</evidence>
<comment type="caution">
    <text evidence="2">The sequence shown here is derived from an EMBL/GenBank/DDBJ whole genome shotgun (WGS) entry which is preliminary data.</text>
</comment>